<dbReference type="EMBL" id="VDEM01000058">
    <property type="protein sequence ID" value="KAF0822399.1"/>
    <property type="molecule type" value="Genomic_DNA"/>
</dbReference>
<organism evidence="2 4">
    <name type="scientific">Cytobacillus firmus</name>
    <name type="common">Bacillus firmus</name>
    <dbReference type="NCBI Taxonomy" id="1399"/>
    <lineage>
        <taxon>Bacteria</taxon>
        <taxon>Bacillati</taxon>
        <taxon>Bacillota</taxon>
        <taxon>Bacilli</taxon>
        <taxon>Bacillales</taxon>
        <taxon>Bacillaceae</taxon>
        <taxon>Cytobacillus</taxon>
    </lineage>
</organism>
<dbReference type="Proteomes" id="UP001163104">
    <property type="component" value="Chromosome"/>
</dbReference>
<evidence type="ECO:0000313" key="3">
    <source>
        <dbReference type="EMBL" id="UYG97527.1"/>
    </source>
</evidence>
<sequence length="52" mass="5678">MREKKEKPLGDIQKNAQGSYEISNTDYGLESVTEGCDFAEGEKDKPPNCGGL</sequence>
<reference evidence="3" key="2">
    <citation type="submission" date="2022-10" db="EMBL/GenBank/DDBJ databases">
        <title>Mechanism of multi-heavy metal repair in Cytobacillus Firmus M7.</title>
        <authorList>
            <person name="Li X."/>
            <person name="Yu C."/>
        </authorList>
    </citation>
    <scope>NUCLEOTIDE SEQUENCE</scope>
    <source>
        <strain evidence="3">M7</strain>
    </source>
</reference>
<name>A0A7Y5END3_CYTFI</name>
<dbReference type="RefSeq" id="WP_174752247.1">
    <property type="nucleotide sequence ID" value="NZ_CP107027.1"/>
</dbReference>
<feature type="region of interest" description="Disordered" evidence="1">
    <location>
        <begin position="1"/>
        <end position="26"/>
    </location>
</feature>
<evidence type="ECO:0000313" key="2">
    <source>
        <dbReference type="EMBL" id="KAF0822399.1"/>
    </source>
</evidence>
<evidence type="ECO:0000313" key="4">
    <source>
        <dbReference type="Proteomes" id="UP000465778"/>
    </source>
</evidence>
<proteinExistence type="predicted"/>
<dbReference type="Proteomes" id="UP000465778">
    <property type="component" value="Unassembled WGS sequence"/>
</dbReference>
<protein>
    <submittedName>
        <fullName evidence="2">Uncharacterized protein</fullName>
    </submittedName>
</protein>
<accession>A0A7Y5END3</accession>
<evidence type="ECO:0000256" key="1">
    <source>
        <dbReference type="SAM" id="MobiDB-lite"/>
    </source>
</evidence>
<dbReference type="AlphaFoldDB" id="A0A7Y5END3"/>
<reference evidence="2 4" key="1">
    <citation type="journal article" date="2020" name="G3 (Bethesda)">
        <title>Whole Genome Sequencing and Comparative Genomics of Two Nematicidal Bacillus Strains Reveals a Wide Range of Possible Virulence Factors.</title>
        <authorList>
            <person name="Susic N."/>
            <person name="Janezic S."/>
            <person name="Rupnik M."/>
            <person name="Geric Stare B."/>
        </authorList>
    </citation>
    <scope>NUCLEOTIDE SEQUENCE [LARGE SCALE GENOMIC DNA]</scope>
    <source>
        <strain evidence="2 4">I-1582</strain>
    </source>
</reference>
<feature type="compositionally biased region" description="Polar residues" evidence="1">
    <location>
        <begin position="14"/>
        <end position="26"/>
    </location>
</feature>
<dbReference type="EMBL" id="CP107027">
    <property type="protein sequence ID" value="UYG97527.1"/>
    <property type="molecule type" value="Genomic_DNA"/>
</dbReference>
<gene>
    <name evidence="2" type="ORF">KIS1582_3825</name>
    <name evidence="3" type="ORF">OD459_11135</name>
</gene>